<feature type="region of interest" description="Disordered" evidence="9">
    <location>
        <begin position="1"/>
        <end position="33"/>
    </location>
</feature>
<feature type="transmembrane region" description="Helical" evidence="10">
    <location>
        <begin position="452"/>
        <end position="473"/>
    </location>
</feature>
<gene>
    <name evidence="11" type="ORF">EJ06DRAFT_568311</name>
</gene>
<dbReference type="PANTHER" id="PTHR31806:SF8">
    <property type="entry name" value="TRANSPORTER, PUTATIVE (AFU_ORTHOLOGUE AFUA_2G03000)-RELATED"/>
    <property type="match status" value="1"/>
</dbReference>
<keyword evidence="6 10" id="KW-1133">Transmembrane helix</keyword>
<accession>A0A6G1I8F4</accession>
<keyword evidence="3 8" id="KW-0813">Transport</keyword>
<dbReference type="FunFam" id="1.10.4160.10:FF:000002">
    <property type="entry name" value="Purine-cytosine permease fcyB"/>
    <property type="match status" value="1"/>
</dbReference>
<dbReference type="EMBL" id="ML996688">
    <property type="protein sequence ID" value="KAF2404349.1"/>
    <property type="molecule type" value="Genomic_DNA"/>
</dbReference>
<keyword evidence="7 8" id="KW-0472">Membrane</keyword>
<dbReference type="Proteomes" id="UP000799640">
    <property type="component" value="Unassembled WGS sequence"/>
</dbReference>
<comment type="similarity">
    <text evidence="2 8">Belongs to the purine-cytosine permease (2.A.39) family.</text>
</comment>
<proteinExistence type="inferred from homology"/>
<dbReference type="GO" id="GO:0005886">
    <property type="term" value="C:plasma membrane"/>
    <property type="evidence" value="ECO:0007669"/>
    <property type="project" value="TreeGrafter"/>
</dbReference>
<organism evidence="11 12">
    <name type="scientific">Trichodelitschia bisporula</name>
    <dbReference type="NCBI Taxonomy" id="703511"/>
    <lineage>
        <taxon>Eukaryota</taxon>
        <taxon>Fungi</taxon>
        <taxon>Dikarya</taxon>
        <taxon>Ascomycota</taxon>
        <taxon>Pezizomycotina</taxon>
        <taxon>Dothideomycetes</taxon>
        <taxon>Dothideomycetes incertae sedis</taxon>
        <taxon>Phaeotrichales</taxon>
        <taxon>Phaeotrichaceae</taxon>
        <taxon>Trichodelitschia</taxon>
    </lineage>
</organism>
<evidence type="ECO:0000256" key="8">
    <source>
        <dbReference type="PIRNR" id="PIRNR002744"/>
    </source>
</evidence>
<reference evidence="11" key="1">
    <citation type="journal article" date="2020" name="Stud. Mycol.">
        <title>101 Dothideomycetes genomes: a test case for predicting lifestyles and emergence of pathogens.</title>
        <authorList>
            <person name="Haridas S."/>
            <person name="Albert R."/>
            <person name="Binder M."/>
            <person name="Bloem J."/>
            <person name="Labutti K."/>
            <person name="Salamov A."/>
            <person name="Andreopoulos B."/>
            <person name="Baker S."/>
            <person name="Barry K."/>
            <person name="Bills G."/>
            <person name="Bluhm B."/>
            <person name="Cannon C."/>
            <person name="Castanera R."/>
            <person name="Culley D."/>
            <person name="Daum C."/>
            <person name="Ezra D."/>
            <person name="Gonzalez J."/>
            <person name="Henrissat B."/>
            <person name="Kuo A."/>
            <person name="Liang C."/>
            <person name="Lipzen A."/>
            <person name="Lutzoni F."/>
            <person name="Magnuson J."/>
            <person name="Mondo S."/>
            <person name="Nolan M."/>
            <person name="Ohm R."/>
            <person name="Pangilinan J."/>
            <person name="Park H.-J."/>
            <person name="Ramirez L."/>
            <person name="Alfaro M."/>
            <person name="Sun H."/>
            <person name="Tritt A."/>
            <person name="Yoshinaga Y."/>
            <person name="Zwiers L.-H."/>
            <person name="Turgeon B."/>
            <person name="Goodwin S."/>
            <person name="Spatafora J."/>
            <person name="Crous P."/>
            <person name="Grigoriev I."/>
        </authorList>
    </citation>
    <scope>NUCLEOTIDE SEQUENCE</scope>
    <source>
        <strain evidence="11">CBS 262.69</strain>
    </source>
</reference>
<comment type="subcellular location">
    <subcellularLocation>
        <location evidence="1">Membrane</location>
        <topology evidence="1">Multi-pass membrane protein</topology>
    </subcellularLocation>
</comment>
<feature type="transmembrane region" description="Helical" evidence="10">
    <location>
        <begin position="89"/>
        <end position="111"/>
    </location>
</feature>
<evidence type="ECO:0000256" key="2">
    <source>
        <dbReference type="ARBA" id="ARBA00008974"/>
    </source>
</evidence>
<feature type="compositionally biased region" description="Polar residues" evidence="9">
    <location>
        <begin position="24"/>
        <end position="33"/>
    </location>
</feature>
<evidence type="ECO:0000313" key="11">
    <source>
        <dbReference type="EMBL" id="KAF2404349.1"/>
    </source>
</evidence>
<evidence type="ECO:0000256" key="9">
    <source>
        <dbReference type="SAM" id="MobiDB-lite"/>
    </source>
</evidence>
<dbReference type="InterPro" id="IPR026030">
    <property type="entry name" value="Pur-cyt_permease_Fcy2/21/22"/>
</dbReference>
<dbReference type="GO" id="GO:0000329">
    <property type="term" value="C:fungal-type vacuole membrane"/>
    <property type="evidence" value="ECO:0007669"/>
    <property type="project" value="TreeGrafter"/>
</dbReference>
<dbReference type="GO" id="GO:0015851">
    <property type="term" value="P:nucleobase transport"/>
    <property type="evidence" value="ECO:0007669"/>
    <property type="project" value="UniProtKB-ARBA"/>
</dbReference>
<evidence type="ECO:0000256" key="1">
    <source>
        <dbReference type="ARBA" id="ARBA00004141"/>
    </source>
</evidence>
<feature type="transmembrane region" description="Helical" evidence="10">
    <location>
        <begin position="387"/>
        <end position="405"/>
    </location>
</feature>
<keyword evidence="12" id="KW-1185">Reference proteome</keyword>
<feature type="transmembrane region" description="Helical" evidence="10">
    <location>
        <begin position="493"/>
        <end position="512"/>
    </location>
</feature>
<sequence>MDVDAEKRGYVPKPLETGAELAPSPSSHSSACQPTVIDLSSAPRPATSLATRLWNSIITTNFESRGIARVPETARHPATAHTLGRTFRLWFGINLAANNITLGILGPATFGLSFRDAALTAALGVLPGCAAVAYTASFGPRSGLRTVVAARFIMGWWPARLVVILNGVVMLGYALIDCVVGGQMLAAVAPGLSVVVGIIIIALLTAAITTLGFAPFARFETHAWIPQLFVFAVLAGSAGPRFDLSAPSIGDARTVRANRASFFSICLAAAITYAGVGADYFVYAPARTPRWRTALPTFAGLALSFAFALLLGVGLGSGVASDPGWTAAHDHGPGALLVEGFSPLGDFGRACAIIAALGLVANTVAPTYSAGIGWQMLGGPLARVPRVVFNGIGIVVYTVCALAGRGRLAEIFENFLALMGYFVVILIAIWIWEHGLFRRRRGWRWEDWSDKAALPAGWAAGTAFLVGWVGAVLGMSQVWFVGPISKLAAGADLGNYLGFSWAALVFPPLRWLELKYLGR</sequence>
<dbReference type="AlphaFoldDB" id="A0A6G1I8F4"/>
<feature type="transmembrane region" description="Helical" evidence="10">
    <location>
        <begin position="262"/>
        <end position="282"/>
    </location>
</feature>
<evidence type="ECO:0000256" key="5">
    <source>
        <dbReference type="ARBA" id="ARBA00022692"/>
    </source>
</evidence>
<dbReference type="PIRSF" id="PIRSF002744">
    <property type="entry name" value="Pur-cyt_permease"/>
    <property type="match status" value="1"/>
</dbReference>
<evidence type="ECO:0000256" key="4">
    <source>
        <dbReference type="ARBA" id="ARBA00022553"/>
    </source>
</evidence>
<name>A0A6G1I8F4_9PEZI</name>
<feature type="transmembrane region" description="Helical" evidence="10">
    <location>
        <begin position="347"/>
        <end position="366"/>
    </location>
</feature>
<dbReference type="OrthoDB" id="5428495at2759"/>
<feature type="transmembrane region" description="Helical" evidence="10">
    <location>
        <begin position="223"/>
        <end position="242"/>
    </location>
</feature>
<evidence type="ECO:0000256" key="6">
    <source>
        <dbReference type="ARBA" id="ARBA00022989"/>
    </source>
</evidence>
<keyword evidence="5 10" id="KW-0812">Transmembrane</keyword>
<dbReference type="GO" id="GO:0022857">
    <property type="term" value="F:transmembrane transporter activity"/>
    <property type="evidence" value="ECO:0007669"/>
    <property type="project" value="InterPro"/>
</dbReference>
<protein>
    <submittedName>
        <fullName evidence="11">Putative nucleoside transporter</fullName>
    </submittedName>
</protein>
<dbReference type="PANTHER" id="PTHR31806">
    <property type="entry name" value="PURINE-CYTOSINE PERMEASE FCY2-RELATED"/>
    <property type="match status" value="1"/>
</dbReference>
<feature type="transmembrane region" description="Helical" evidence="10">
    <location>
        <begin position="117"/>
        <end position="136"/>
    </location>
</feature>
<dbReference type="InterPro" id="IPR001248">
    <property type="entry name" value="Pur-cyt_permease"/>
</dbReference>
<evidence type="ECO:0000256" key="10">
    <source>
        <dbReference type="SAM" id="Phobius"/>
    </source>
</evidence>
<feature type="transmembrane region" description="Helical" evidence="10">
    <location>
        <begin position="157"/>
        <end position="176"/>
    </location>
</feature>
<dbReference type="Gene3D" id="1.10.4160.10">
    <property type="entry name" value="Hydantoin permease"/>
    <property type="match status" value="1"/>
</dbReference>
<evidence type="ECO:0000256" key="3">
    <source>
        <dbReference type="ARBA" id="ARBA00022448"/>
    </source>
</evidence>
<feature type="transmembrane region" description="Helical" evidence="10">
    <location>
        <begin position="188"/>
        <end position="211"/>
    </location>
</feature>
<feature type="transmembrane region" description="Helical" evidence="10">
    <location>
        <begin position="294"/>
        <end position="315"/>
    </location>
</feature>
<keyword evidence="4" id="KW-0597">Phosphoprotein</keyword>
<evidence type="ECO:0000313" key="12">
    <source>
        <dbReference type="Proteomes" id="UP000799640"/>
    </source>
</evidence>
<dbReference type="Pfam" id="PF02133">
    <property type="entry name" value="Transp_cyt_pur"/>
    <property type="match status" value="1"/>
</dbReference>
<evidence type="ECO:0000256" key="7">
    <source>
        <dbReference type="ARBA" id="ARBA00023136"/>
    </source>
</evidence>
<feature type="transmembrane region" description="Helical" evidence="10">
    <location>
        <begin position="411"/>
        <end position="432"/>
    </location>
</feature>